<feature type="region of interest" description="Disordered" evidence="1">
    <location>
        <begin position="508"/>
        <end position="554"/>
    </location>
</feature>
<sequence>MAGSMKNKESDDPYEYLLIEFITRGKKSQKFIDAVPSSWVTYNDKNKKFTCLFPPEPYINFNKLIKEKAAADKSWEPFNVKIRGCAVDYKDALSKLEKLKIKENAFSTDTEADSLQKTDNLERALRIEQLNKSLAQTKATIFGSSESDESNTQKKTKTVHKKSKKKAISSTESKSSDSLSTCSEQSTKSKYIKQKTLNNVGKEVNKSSSRKKKDTYEKKNYESSALKSKEKNVLLKSGGKVKGTSLDQLDFNQKNIYTDNNYESRSTVGQTLPVQTLPRSLFLGDGSNLTCEQLPLDFAMDAFVDANGVLVFPDAADPEKTSVHSIINTVKEKSDADRGVFLSQDQFLDIMKELTSLKIEQKNQSKILSKMERLLEQKCEGAVAIKSTWSKTFEVVFPLSDLETLYSVEEKLTTKPDLKTNFCSPMTRLIDTDDTLQKNVNVVMKKLISRDLALNFTATRKMADKIVFSLNVPNIYKCIVDTLSASLGKSESKVVSAVGTAFTQSQYWEGNRTKSKKDEQQDDSDNGPDTTGNNKNIKIADSKKAKGLKLQANK</sequence>
<evidence type="ECO:0000256" key="1">
    <source>
        <dbReference type="SAM" id="MobiDB-lite"/>
    </source>
</evidence>
<dbReference type="EMBL" id="JAHXZJ010000374">
    <property type="protein sequence ID" value="KAH0560748.1"/>
    <property type="molecule type" value="Genomic_DNA"/>
</dbReference>
<organism evidence="2 3">
    <name type="scientific">Cotesia glomerata</name>
    <name type="common">Lepidopteran parasitic wasp</name>
    <name type="synonym">Apanteles glomeratus</name>
    <dbReference type="NCBI Taxonomy" id="32391"/>
    <lineage>
        <taxon>Eukaryota</taxon>
        <taxon>Metazoa</taxon>
        <taxon>Ecdysozoa</taxon>
        <taxon>Arthropoda</taxon>
        <taxon>Hexapoda</taxon>
        <taxon>Insecta</taxon>
        <taxon>Pterygota</taxon>
        <taxon>Neoptera</taxon>
        <taxon>Endopterygota</taxon>
        <taxon>Hymenoptera</taxon>
        <taxon>Apocrita</taxon>
        <taxon>Ichneumonoidea</taxon>
        <taxon>Braconidae</taxon>
        <taxon>Microgastrinae</taxon>
        <taxon>Cotesia</taxon>
    </lineage>
</organism>
<gene>
    <name evidence="2" type="ORF">KQX54_008052</name>
</gene>
<feature type="region of interest" description="Disordered" evidence="1">
    <location>
        <begin position="193"/>
        <end position="223"/>
    </location>
</feature>
<comment type="caution">
    <text evidence="2">The sequence shown here is derived from an EMBL/GenBank/DDBJ whole genome shotgun (WGS) entry which is preliminary data.</text>
</comment>
<protein>
    <submittedName>
        <fullName evidence="2">Uncharacterized protein</fullName>
    </submittedName>
</protein>
<proteinExistence type="predicted"/>
<reference evidence="2 3" key="1">
    <citation type="journal article" date="2021" name="J. Hered.">
        <title>A chromosome-level genome assembly of the parasitoid wasp, Cotesia glomerata (Hymenoptera: Braconidae).</title>
        <authorList>
            <person name="Pinto B.J."/>
            <person name="Weis J.J."/>
            <person name="Gamble T."/>
            <person name="Ode P.J."/>
            <person name="Paul R."/>
            <person name="Zaspel J.M."/>
        </authorList>
    </citation>
    <scope>NUCLEOTIDE SEQUENCE [LARGE SCALE GENOMIC DNA]</scope>
    <source>
        <strain evidence="2">CgM1</strain>
    </source>
</reference>
<feature type="compositionally biased region" description="Polar residues" evidence="1">
    <location>
        <begin position="527"/>
        <end position="536"/>
    </location>
</feature>
<feature type="compositionally biased region" description="Basic residues" evidence="1">
    <location>
        <begin position="154"/>
        <end position="167"/>
    </location>
</feature>
<feature type="compositionally biased region" description="Basic and acidic residues" evidence="1">
    <location>
        <begin position="214"/>
        <end position="223"/>
    </location>
</feature>
<feature type="compositionally biased region" description="Low complexity" evidence="1">
    <location>
        <begin position="168"/>
        <end position="181"/>
    </location>
</feature>
<name>A0AAV7IVK8_COTGL</name>
<dbReference type="AlphaFoldDB" id="A0AAV7IVK8"/>
<accession>A0AAV7IVK8</accession>
<feature type="region of interest" description="Disordered" evidence="1">
    <location>
        <begin position="144"/>
        <end position="181"/>
    </location>
</feature>
<dbReference type="Proteomes" id="UP000826195">
    <property type="component" value="Unassembled WGS sequence"/>
</dbReference>
<evidence type="ECO:0000313" key="3">
    <source>
        <dbReference type="Proteomes" id="UP000826195"/>
    </source>
</evidence>
<keyword evidence="3" id="KW-1185">Reference proteome</keyword>
<evidence type="ECO:0000313" key="2">
    <source>
        <dbReference type="EMBL" id="KAH0560748.1"/>
    </source>
</evidence>